<accession>A0A2Z2HYR0</accession>
<dbReference type="Gene3D" id="2.30.110.10">
    <property type="entry name" value="Electron Transport, Fmn-binding Protein, Chain A"/>
    <property type="match status" value="1"/>
</dbReference>
<keyword evidence="2" id="KW-1185">Reference proteome</keyword>
<dbReference type="InterPro" id="IPR012349">
    <property type="entry name" value="Split_barrel_FMN-bd"/>
</dbReference>
<dbReference type="KEGG" id="naj:B1756_15330"/>
<evidence type="ECO:0000313" key="2">
    <source>
        <dbReference type="Proteomes" id="UP000250088"/>
    </source>
</evidence>
<dbReference type="GeneID" id="32895473"/>
<reference evidence="2" key="1">
    <citation type="submission" date="2017-02" db="EMBL/GenBank/DDBJ databases">
        <title>Natronthermophilus aegyptiacus gen. nov.,sp. nov., an aerobic, extremely halophilic alkalithermophilic archaeon isolated from the athalassohaline Wadi An Natrun, Egypt.</title>
        <authorList>
            <person name="Zhao B."/>
        </authorList>
    </citation>
    <scope>NUCLEOTIDE SEQUENCE [LARGE SCALE GENOMIC DNA]</scope>
    <source>
        <strain evidence="2">JW/NM-HA 15</strain>
    </source>
</reference>
<proteinExistence type="predicted"/>
<sequence>MTIDELREFGLAELTDDEITGFLSSQRVGVLALSGGRGPYVLPISYGYDGEDRLYLTYVLGGSSRKATLTESSERARFLVFTVDSPYSWESVLLTGRLEPVPEERWDDLESDLPEAWRPALFASALDDQQVRVYEFRIEERSGVKHQGLPPGLEAGENT</sequence>
<dbReference type="OrthoDB" id="953at2157"/>
<dbReference type="EMBL" id="CP019893">
    <property type="protein sequence ID" value="ARS90967.1"/>
    <property type="molecule type" value="Genomic_DNA"/>
</dbReference>
<organism evidence="1 2">
    <name type="scientific">Natrarchaeobaculum aegyptiacum</name>
    <dbReference type="NCBI Taxonomy" id="745377"/>
    <lineage>
        <taxon>Archaea</taxon>
        <taxon>Methanobacteriati</taxon>
        <taxon>Methanobacteriota</taxon>
        <taxon>Stenosarchaea group</taxon>
        <taxon>Halobacteria</taxon>
        <taxon>Halobacteriales</taxon>
        <taxon>Natrialbaceae</taxon>
        <taxon>Natrarchaeobaculum</taxon>
    </lineage>
</organism>
<evidence type="ECO:0000313" key="1">
    <source>
        <dbReference type="EMBL" id="ARS90967.1"/>
    </source>
</evidence>
<dbReference type="SUPFAM" id="SSF50475">
    <property type="entry name" value="FMN-binding split barrel"/>
    <property type="match status" value="1"/>
</dbReference>
<gene>
    <name evidence="1" type="ORF">B1756_15330</name>
</gene>
<dbReference type="Pfam" id="PF12900">
    <property type="entry name" value="Pyridox_ox_2"/>
    <property type="match status" value="1"/>
</dbReference>
<dbReference type="RefSeq" id="WP_086889331.1">
    <property type="nucleotide sequence ID" value="NZ_CP019893.1"/>
</dbReference>
<name>A0A2Z2HYR0_9EURY</name>
<dbReference type="AlphaFoldDB" id="A0A2Z2HYR0"/>
<dbReference type="Proteomes" id="UP000250088">
    <property type="component" value="Chromosome"/>
</dbReference>
<protein>
    <submittedName>
        <fullName evidence="1">Pyridoxamine 5'-phosphate oxidase</fullName>
    </submittedName>
</protein>
<dbReference type="InterPro" id="IPR024747">
    <property type="entry name" value="Pyridox_Oxase-rel"/>
</dbReference>